<reference evidence="1 2" key="1">
    <citation type="submission" date="2016-02" db="EMBL/GenBank/DDBJ databases">
        <title>Genome analysis of coral dinoflagellate symbionts highlights evolutionary adaptations to a symbiotic lifestyle.</title>
        <authorList>
            <person name="Aranda M."/>
            <person name="Li Y."/>
            <person name="Liew Y.J."/>
            <person name="Baumgarten S."/>
            <person name="Simakov O."/>
            <person name="Wilson M."/>
            <person name="Piel J."/>
            <person name="Ashoor H."/>
            <person name="Bougouffa S."/>
            <person name="Bajic V.B."/>
            <person name="Ryu T."/>
            <person name="Ravasi T."/>
            <person name="Bayer T."/>
            <person name="Micklem G."/>
            <person name="Kim H."/>
            <person name="Bhak J."/>
            <person name="Lajeunesse T.C."/>
            <person name="Voolstra C.R."/>
        </authorList>
    </citation>
    <scope>NUCLEOTIDE SEQUENCE [LARGE SCALE GENOMIC DNA]</scope>
    <source>
        <strain evidence="1 2">CCMP2467</strain>
    </source>
</reference>
<comment type="caution">
    <text evidence="1">The sequence shown here is derived from an EMBL/GenBank/DDBJ whole genome shotgun (WGS) entry which is preliminary data.</text>
</comment>
<dbReference type="EMBL" id="LSRX01000319">
    <property type="protein sequence ID" value="OLQ00695.1"/>
    <property type="molecule type" value="Genomic_DNA"/>
</dbReference>
<evidence type="ECO:0000313" key="1">
    <source>
        <dbReference type="EMBL" id="OLQ00695.1"/>
    </source>
</evidence>
<organism evidence="1 2">
    <name type="scientific">Symbiodinium microadriaticum</name>
    <name type="common">Dinoflagellate</name>
    <name type="synonym">Zooxanthella microadriatica</name>
    <dbReference type="NCBI Taxonomy" id="2951"/>
    <lineage>
        <taxon>Eukaryota</taxon>
        <taxon>Sar</taxon>
        <taxon>Alveolata</taxon>
        <taxon>Dinophyceae</taxon>
        <taxon>Suessiales</taxon>
        <taxon>Symbiodiniaceae</taxon>
        <taxon>Symbiodinium</taxon>
    </lineage>
</organism>
<dbReference type="AlphaFoldDB" id="A0A1Q9DZT9"/>
<evidence type="ECO:0000313" key="2">
    <source>
        <dbReference type="Proteomes" id="UP000186817"/>
    </source>
</evidence>
<keyword evidence="2" id="KW-1185">Reference proteome</keyword>
<proteinExistence type="predicted"/>
<name>A0A1Q9DZT9_SYMMI</name>
<gene>
    <name evidence="1" type="ORF">AK812_SmicGene16612</name>
</gene>
<dbReference type="Proteomes" id="UP000186817">
    <property type="component" value="Unassembled WGS sequence"/>
</dbReference>
<sequence length="75" mass="8523">MITSTLIQKLLAQITVYGLWLGQDTLRVYFRHSEDAEIEEALMPVEAIDTSALPYQVKLTVRDVHGHFVTMVFDG</sequence>
<accession>A0A1Q9DZT9</accession>
<protein>
    <submittedName>
        <fullName evidence="1">Uncharacterized protein</fullName>
    </submittedName>
</protein>